<evidence type="ECO:0000256" key="6">
    <source>
        <dbReference type="ARBA" id="ARBA00022722"/>
    </source>
</evidence>
<evidence type="ECO:0000313" key="18">
    <source>
        <dbReference type="EMBL" id="UYP46214.1"/>
    </source>
</evidence>
<dbReference type="InterPro" id="IPR016033">
    <property type="entry name" value="PolC_DP2_N"/>
</dbReference>
<keyword evidence="4 14" id="KW-0548">Nucleotidyltransferase</keyword>
<feature type="domain" description="DNA polymerase II large subunit DP2 catalytic" evidence="17">
    <location>
        <begin position="801"/>
        <end position="1095"/>
    </location>
</feature>
<feature type="domain" description="DNA polymerase II large subunit DP2 N-terminal" evidence="15">
    <location>
        <begin position="11"/>
        <end position="282"/>
    </location>
</feature>
<keyword evidence="19" id="KW-1185">Reference proteome</keyword>
<accession>A0ABY6HUS5</accession>
<evidence type="ECO:0000256" key="1">
    <source>
        <dbReference type="ARBA" id="ARBA00011053"/>
    </source>
</evidence>
<dbReference type="InterPro" id="IPR056172">
    <property type="entry name" value="PolC_DP2_cat_dom"/>
</dbReference>
<keyword evidence="5 14" id="KW-0235">DNA replication</keyword>
<keyword evidence="7 14" id="KW-0378">Hydrolase</keyword>
<feature type="domain" description="DNA polymerase II large subunit DP2 central" evidence="16">
    <location>
        <begin position="341"/>
        <end position="760"/>
    </location>
</feature>
<dbReference type="EC" id="2.7.7.7" evidence="14"/>
<evidence type="ECO:0000259" key="17">
    <source>
        <dbReference type="Pfam" id="PF24846"/>
    </source>
</evidence>
<evidence type="ECO:0000256" key="2">
    <source>
        <dbReference type="ARBA" id="ARBA00011315"/>
    </source>
</evidence>
<dbReference type="EMBL" id="CP104013">
    <property type="protein sequence ID" value="UYP46214.1"/>
    <property type="molecule type" value="Genomic_DNA"/>
</dbReference>
<keyword evidence="3 14" id="KW-0808">Transferase</keyword>
<dbReference type="NCBIfam" id="NF003103">
    <property type="entry name" value="PRK04023.1"/>
    <property type="match status" value="1"/>
</dbReference>
<gene>
    <name evidence="14" type="primary">polC</name>
    <name evidence="18" type="ORF">NEF87_002499</name>
</gene>
<dbReference type="InterPro" id="IPR056171">
    <property type="entry name" value="PolC_DP2_central_dom"/>
</dbReference>
<evidence type="ECO:0000256" key="14">
    <source>
        <dbReference type="HAMAP-Rule" id="MF_00324"/>
    </source>
</evidence>
<dbReference type="PIRSF" id="PIRSF016275">
    <property type="entry name" value="PolC_DP2"/>
    <property type="match status" value="1"/>
</dbReference>
<evidence type="ECO:0000256" key="12">
    <source>
        <dbReference type="ARBA" id="ARBA00025068"/>
    </source>
</evidence>
<evidence type="ECO:0000256" key="8">
    <source>
        <dbReference type="ARBA" id="ARBA00022839"/>
    </source>
</evidence>
<keyword evidence="11 14" id="KW-0511">Multifunctional enzyme</keyword>
<dbReference type="PANTHER" id="PTHR42210">
    <property type="entry name" value="DNA POLYMERASE II LARGE SUBUNIT"/>
    <property type="match status" value="1"/>
</dbReference>
<dbReference type="HAMAP" id="MF_00324">
    <property type="entry name" value="DNApol_II_L_arch"/>
    <property type="match status" value="1"/>
</dbReference>
<dbReference type="Pfam" id="PF03833">
    <property type="entry name" value="PolC_DP2_N"/>
    <property type="match status" value="1"/>
</dbReference>
<evidence type="ECO:0000256" key="5">
    <source>
        <dbReference type="ARBA" id="ARBA00022705"/>
    </source>
</evidence>
<dbReference type="PANTHER" id="PTHR42210:SF1">
    <property type="entry name" value="DNA POLYMERASE II LARGE SUBUNIT"/>
    <property type="match status" value="1"/>
</dbReference>
<evidence type="ECO:0000256" key="13">
    <source>
        <dbReference type="ARBA" id="ARBA00049244"/>
    </source>
</evidence>
<dbReference type="NCBIfam" id="TIGR00354">
    <property type="entry name" value="polC"/>
    <property type="match status" value="1"/>
</dbReference>
<evidence type="ECO:0000313" key="19">
    <source>
        <dbReference type="Proteomes" id="UP001208689"/>
    </source>
</evidence>
<comment type="function">
    <text evidence="12 14">Possesses two activities: a DNA synthesis (polymerase) and an exonucleolytic activity that degrades single-stranded DNA in the 3'- to 5'-direction. Has a template-primer preference which is characteristic of a replicative DNA polymerase.</text>
</comment>
<dbReference type="Pfam" id="PF24844">
    <property type="entry name" value="PolC_DP2_central"/>
    <property type="match status" value="1"/>
</dbReference>
<dbReference type="GO" id="GO:0003887">
    <property type="term" value="F:DNA-directed DNA polymerase activity"/>
    <property type="evidence" value="ECO:0007669"/>
    <property type="project" value="UniProtKB-EC"/>
</dbReference>
<comment type="catalytic activity">
    <reaction evidence="13 14">
        <text>DNA(n) + a 2'-deoxyribonucleoside 5'-triphosphate = DNA(n+1) + diphosphate</text>
        <dbReference type="Rhea" id="RHEA:22508"/>
        <dbReference type="Rhea" id="RHEA-COMP:17339"/>
        <dbReference type="Rhea" id="RHEA-COMP:17340"/>
        <dbReference type="ChEBI" id="CHEBI:33019"/>
        <dbReference type="ChEBI" id="CHEBI:61560"/>
        <dbReference type="ChEBI" id="CHEBI:173112"/>
        <dbReference type="EC" id="2.7.7.7"/>
    </reaction>
</comment>
<evidence type="ECO:0000256" key="3">
    <source>
        <dbReference type="ARBA" id="ARBA00022679"/>
    </source>
</evidence>
<proteinExistence type="inferred from homology"/>
<keyword evidence="10 14" id="KW-0238">DNA-binding</keyword>
<comment type="subunit">
    <text evidence="2 14">Heterodimer of a large subunit and a small subunit.</text>
</comment>
<evidence type="ECO:0000259" key="16">
    <source>
        <dbReference type="Pfam" id="PF24844"/>
    </source>
</evidence>
<evidence type="ECO:0000256" key="7">
    <source>
        <dbReference type="ARBA" id="ARBA00022801"/>
    </source>
</evidence>
<reference evidence="18" key="1">
    <citation type="submission" date="2022-09" db="EMBL/GenBank/DDBJ databases">
        <title>Actin cytoskeleton and complex cell architecture in an #Asgard archaeon.</title>
        <authorList>
            <person name="Ponce Toledo R.I."/>
            <person name="Schleper C."/>
            <person name="Rodrigues Oliveira T."/>
            <person name="Wollweber F."/>
            <person name="Xu J."/>
            <person name="Rittmann S."/>
            <person name="Klingl A."/>
            <person name="Pilhofer M."/>
        </authorList>
    </citation>
    <scope>NUCLEOTIDE SEQUENCE</scope>
    <source>
        <strain evidence="18">B-35</strain>
    </source>
</reference>
<keyword evidence="6 14" id="KW-0540">Nuclease</keyword>
<comment type="catalytic activity">
    <reaction evidence="14">
        <text>Exonucleolytic cleavage in the 3'- to 5'-direction to yield nucleoside 5'-phosphates.</text>
        <dbReference type="EC" id="3.1.11.1"/>
    </reaction>
</comment>
<sequence length="1224" mass="137988">MPVVMSEKSKKYFDKIEEDVNKIYEFANKARAIGIDPAPEVESPPARDMAGRVEKLVGPEGIAQYLREWKEAGEDQDESCFRAMDWIIDGKFGKQYDPNEAVDLAIRVALAIKTEGVVSAPLEGIAKVVIRENLAGGEPYLALYFAGPIRAAGGTVQAFAVLCAEHVRRKMGIAEWKATPDEVGRFVEEVKLYDRIMNLQYPSTQEELAFAVEHLTIELNGDATETQEVSAYRDLQRIETNFVRGGPCLVLNDGVLLKSKKILRVIDKRKIEGWDWLRKLKKLAHADTKKKIDEDGKDKAKDYGGDTYKGKKIIEEEEKVEVIAESPVQKRQEYLNEKNPPLNKFIADIIAGRPVFAYPSRIGGHRIRYGRSRNTGLAACGTHPSQMILLERYMAIGTQIRIERPGKSGSTMPVTSIEPPIVLMKNGDVKQLWDIKEAADIADNRLTAKILFLGDMLFGYGEFAENNHTVLPSGYCEEWWAVELEDKIQKMTADGGTPFTDLPEDLSQPIIEKMITNPFDEIPNGRQALELSRKYDVGIHPRSLDHWGNINAVDLLAIRKQFGLGLCKLFKVANTSDLSIEAPSLTQLETKFQDGFDLPITSETKKFFETAYTPHQNYDSYIHIDPNRAIIFYELFGFGTSSVYTSEAEQKAPELTALDLFPYLTSIRVNDKAPHYMGSRMGRPEKAKERKMRPPVHGLFPIGHDSKLQRSFQSAAGVAYIEVELGQKSCPKCNSNTFLNKCPKCGTLTNFKKICSRCNKLYDQQDTECPDCNSFLSSTSLKKIPFKKYFEVAASHIAKTIPSLKGVKGMTSEYKIPEPIEKGILRGIHDVYVYKDGTIRADATDIPLTHFTCREINTSVEKILELGYDLDIYGKPITDENQVIEIKVQDVLLTHHLGDYFVKVANFVDDELHYLYKQPKFYNVKDKYDLIGHYMAGLAPHTSAAIIGRLIGFTYAESGYAHPYWHAAKRRNCDGDEDGIMLLLECLLNFSMYYLPSSLGGKMDAPLVVSLLLDPLEVDGESHNVDYASKYPLRFYEEALTYKKPSDMDSYMVLFKHKLRTEAQFEGSMFTHPTSSINLGPRKSAYTTLGTMTEKIESQLYMAKTITAVDAKDVARKVISSHFAPDILGNLRAFSTQGFRCIKCGAKYRRVPISGKCNKCRAGKLLMTVHAGGVIKYLPKAQKLIKEFDLGDYTEQRWQIIEKNVMSLTNNPRVKQKSIKSFFK</sequence>
<evidence type="ECO:0000256" key="11">
    <source>
        <dbReference type="ARBA" id="ARBA00023268"/>
    </source>
</evidence>
<evidence type="ECO:0000256" key="9">
    <source>
        <dbReference type="ARBA" id="ARBA00022932"/>
    </source>
</evidence>
<comment type="similarity">
    <text evidence="1 14">Belongs to the archaeal DNA polymerase II family.</text>
</comment>
<protein>
    <recommendedName>
        <fullName evidence="14">DNA polymerase II large subunit</fullName>
        <shortName evidence="14">Pol II</shortName>
        <ecNumber evidence="14">2.7.7.7</ecNumber>
    </recommendedName>
    <alternativeName>
        <fullName evidence="14">Exodeoxyribonuclease large subunit</fullName>
        <ecNumber evidence="14">3.1.11.1</ecNumber>
    </alternativeName>
</protein>
<dbReference type="Proteomes" id="UP001208689">
    <property type="component" value="Chromosome"/>
</dbReference>
<keyword evidence="8 14" id="KW-0269">Exonuclease</keyword>
<keyword evidence="9 14" id="KW-0239">DNA-directed DNA polymerase</keyword>
<name>A0ABY6HUS5_9ARCH</name>
<evidence type="ECO:0000259" key="15">
    <source>
        <dbReference type="Pfam" id="PF03833"/>
    </source>
</evidence>
<evidence type="ECO:0000256" key="4">
    <source>
        <dbReference type="ARBA" id="ARBA00022695"/>
    </source>
</evidence>
<organism evidence="18 19">
    <name type="scientific">Candidatus Lokiarchaeum ossiferum</name>
    <dbReference type="NCBI Taxonomy" id="2951803"/>
    <lineage>
        <taxon>Archaea</taxon>
        <taxon>Promethearchaeati</taxon>
        <taxon>Promethearchaeota</taxon>
        <taxon>Promethearchaeia</taxon>
        <taxon>Promethearchaeales</taxon>
        <taxon>Promethearchaeaceae</taxon>
        <taxon>Candidatus Lokiarchaeum</taxon>
    </lineage>
</organism>
<dbReference type="EC" id="3.1.11.1" evidence="14"/>
<dbReference type="InterPro" id="IPR004475">
    <property type="entry name" value="PolC_DP2"/>
</dbReference>
<dbReference type="Pfam" id="PF24846">
    <property type="entry name" value="PolC_DP2_cat"/>
    <property type="match status" value="1"/>
</dbReference>
<evidence type="ECO:0000256" key="10">
    <source>
        <dbReference type="ARBA" id="ARBA00023125"/>
    </source>
</evidence>